<organism evidence="2">
    <name type="scientific">Anopheles aquasalis</name>
    <name type="common">Malaria mosquito</name>
    <dbReference type="NCBI Taxonomy" id="42839"/>
    <lineage>
        <taxon>Eukaryota</taxon>
        <taxon>Metazoa</taxon>
        <taxon>Ecdysozoa</taxon>
        <taxon>Arthropoda</taxon>
        <taxon>Hexapoda</taxon>
        <taxon>Insecta</taxon>
        <taxon>Pterygota</taxon>
        <taxon>Neoptera</taxon>
        <taxon>Endopterygota</taxon>
        <taxon>Diptera</taxon>
        <taxon>Nematocera</taxon>
        <taxon>Culicoidea</taxon>
        <taxon>Culicidae</taxon>
        <taxon>Anophelinae</taxon>
        <taxon>Anopheles</taxon>
    </lineage>
</organism>
<keyword evidence="1" id="KW-0472">Membrane</keyword>
<accession>T1DP31</accession>
<proteinExistence type="evidence at transcript level"/>
<evidence type="ECO:0000313" key="2">
    <source>
        <dbReference type="EMBL" id="JAA99280.1"/>
    </source>
</evidence>
<keyword evidence="1" id="KW-0812">Transmembrane</keyword>
<dbReference type="EMBL" id="GAMD01002310">
    <property type="protein sequence ID" value="JAA99280.1"/>
    <property type="molecule type" value="mRNA"/>
</dbReference>
<reference evidence="2" key="1">
    <citation type="submission" date="2013-07" db="EMBL/GenBank/DDBJ databases">
        <title>Transcriptome sequencing and developmental regulation of gene expression in Anopheles aquasalis.</title>
        <authorList>
            <consortium name="Brazilian Malaria Network (MCT/CNPq/MS/SCTIE/DECIT/PRONEX 555648/2009-5) and Research Network on Bioactive Molecules from Arthropod Vectors (NAP-MOBIARVE"/>
            <consortium name="University of Sao Paulo)"/>
            <person name="Marinotti O."/>
            <person name="Ribeiro J.M.C."/>
            <person name="Costa-da-Silva A.L."/>
            <person name="Silva M.C.P."/>
            <person name="Lopes A.R."/>
            <person name="Barros M.S."/>
            <person name="Sa-Nunes A."/>
            <person name="Konjin B.B."/>
            <person name="Carvalho E."/>
            <person name="Suesdek L."/>
            <person name="Silva-Neto M.A.C."/>
            <person name="Capurro M.L."/>
        </authorList>
    </citation>
    <scope>NUCLEOTIDE SEQUENCE</scope>
    <source>
        <tissue evidence="2">Whole body</tissue>
    </source>
</reference>
<evidence type="ECO:0000256" key="1">
    <source>
        <dbReference type="SAM" id="Phobius"/>
    </source>
</evidence>
<dbReference type="AlphaFoldDB" id="T1DP31"/>
<feature type="transmembrane region" description="Helical" evidence="1">
    <location>
        <begin position="12"/>
        <end position="36"/>
    </location>
</feature>
<keyword evidence="1" id="KW-1133">Transmembrane helix</keyword>
<protein>
    <submittedName>
        <fullName evidence="2">Putative monoacylglycerol lipase abhd12</fullName>
    </submittedName>
</protein>
<name>T1DP31_ANOAQ</name>
<sequence>MVFPFSVPRVSLFLSLCLYATLFSTQIPFTCIRSFIIKNLFAHLSKNHVPVVVDVDFSFSFYPRCTIFSRIGLRTCQFALLVFLIVFVVMPIIFKFSFAMQKSILFLTFISYPPNLDLKRPEKSGLYATRNFYINYRDQEEDLGVDIAVWHVLPNDLVRRYAKELHVDENTIPNTTISTEEPSIARGGSIIASDGADNQTDQQLEQRYRPIEQILRADGFNPSDEHHQKELFEASLRATTNDVVLYLHGNTASRGATHRVELYKNATVAQLSRDRDGLPGLR</sequence>
<feature type="transmembrane region" description="Helical" evidence="1">
    <location>
        <begin position="78"/>
        <end position="98"/>
    </location>
</feature>
<dbReference type="VEuPathDB" id="VectorBase:AAQUA_000294"/>